<dbReference type="EMBL" id="ML735216">
    <property type="protein sequence ID" value="KAE8396081.1"/>
    <property type="molecule type" value="Genomic_DNA"/>
</dbReference>
<accession>A0A5N7CPH1</accession>
<dbReference type="OrthoDB" id="4430587at2759"/>
<dbReference type="AlphaFoldDB" id="A0A5N7CPH1"/>
<protein>
    <submittedName>
        <fullName evidence="1">Glyoxalase family protein</fullName>
    </submittedName>
</protein>
<proteinExistence type="predicted"/>
<organism evidence="1">
    <name type="scientific">Petromyces alliaceus</name>
    <name type="common">Aspergillus alliaceus</name>
    <dbReference type="NCBI Taxonomy" id="209559"/>
    <lineage>
        <taxon>Eukaryota</taxon>
        <taxon>Fungi</taxon>
        <taxon>Dikarya</taxon>
        <taxon>Ascomycota</taxon>
        <taxon>Pezizomycotina</taxon>
        <taxon>Eurotiomycetes</taxon>
        <taxon>Eurotiomycetidae</taxon>
        <taxon>Eurotiales</taxon>
        <taxon>Aspergillaceae</taxon>
        <taxon>Aspergillus</taxon>
        <taxon>Aspergillus subgen. Circumdati</taxon>
    </lineage>
</organism>
<sequence length="186" mass="21116">MSLETITAVEFLSHTGILVQTIARNLRDNRLDRKTLQTHLLEYAARAEYDGRLINASRQDSRCVEHGLFLAYVHVELIKWLARFNYTIPATSVKWYSWKKLLTKYRLPLFSVSSQTAELRGQLENIKAKADLVQADLGINNVDVPATSINYRKVPGSLPAGAGPEELHDLLRRGLLAQRQLTWSSE</sequence>
<evidence type="ECO:0000313" key="1">
    <source>
        <dbReference type="EMBL" id="KAE8396081.1"/>
    </source>
</evidence>
<name>A0A5N7CPH1_PETAA</name>
<gene>
    <name evidence="1" type="ORF">BDV23DRAFT_144293</name>
</gene>
<reference evidence="1" key="1">
    <citation type="submission" date="2019-04" db="EMBL/GenBank/DDBJ databases">
        <title>Friends and foes A comparative genomics studyof 23 Aspergillus species from section Flavi.</title>
        <authorList>
            <consortium name="DOE Joint Genome Institute"/>
            <person name="Kjaerbolling I."/>
            <person name="Vesth T."/>
            <person name="Frisvad J.C."/>
            <person name="Nybo J.L."/>
            <person name="Theobald S."/>
            <person name="Kildgaard S."/>
            <person name="Isbrandt T."/>
            <person name="Kuo A."/>
            <person name="Sato A."/>
            <person name="Lyhne E.K."/>
            <person name="Kogle M.E."/>
            <person name="Wiebenga A."/>
            <person name="Kun R.S."/>
            <person name="Lubbers R.J."/>
            <person name="Makela M.R."/>
            <person name="Barry K."/>
            <person name="Chovatia M."/>
            <person name="Clum A."/>
            <person name="Daum C."/>
            <person name="Haridas S."/>
            <person name="He G."/>
            <person name="LaButti K."/>
            <person name="Lipzen A."/>
            <person name="Mondo S."/>
            <person name="Riley R."/>
            <person name="Salamov A."/>
            <person name="Simmons B.A."/>
            <person name="Magnuson J.K."/>
            <person name="Henrissat B."/>
            <person name="Mortensen U.H."/>
            <person name="Larsen T.O."/>
            <person name="Devries R.P."/>
            <person name="Grigoriev I.V."/>
            <person name="Machida M."/>
            <person name="Baker S.E."/>
            <person name="Andersen M.R."/>
        </authorList>
    </citation>
    <scope>NUCLEOTIDE SEQUENCE [LARGE SCALE GENOMIC DNA]</scope>
    <source>
        <strain evidence="1">IBT 14317</strain>
    </source>
</reference>
<dbReference type="Proteomes" id="UP000326877">
    <property type="component" value="Unassembled WGS sequence"/>
</dbReference>